<proteinExistence type="predicted"/>
<feature type="compositionally biased region" description="Acidic residues" evidence="1">
    <location>
        <begin position="386"/>
        <end position="398"/>
    </location>
</feature>
<evidence type="ECO:0000313" key="3">
    <source>
        <dbReference type="EMBL" id="KAK7968071.1"/>
    </source>
</evidence>
<dbReference type="GeneID" id="92071632"/>
<evidence type="ECO:0000259" key="2">
    <source>
        <dbReference type="Pfam" id="PF06985"/>
    </source>
</evidence>
<dbReference type="EMBL" id="JAQQWE010000001">
    <property type="protein sequence ID" value="KAK7968071.1"/>
    <property type="molecule type" value="Genomic_DNA"/>
</dbReference>
<evidence type="ECO:0000313" key="4">
    <source>
        <dbReference type="Proteomes" id="UP001391051"/>
    </source>
</evidence>
<dbReference type="InterPro" id="IPR010730">
    <property type="entry name" value="HET"/>
</dbReference>
<dbReference type="PANTHER" id="PTHR33112">
    <property type="entry name" value="DOMAIN PROTEIN, PUTATIVE-RELATED"/>
    <property type="match status" value="1"/>
</dbReference>
<sequence length="426" mass="46524">MGSDQSDGVAVVCELCRPALRLPCLPSKRTEPEAGGEWPGTESGTTAPWQHTPGDFCISAPDYTRTDEWPALPALHASIKATGCDFCRFLATTALASAEARRWLDETGVGALKLGVRWLAQQAQVGDDEPVAGWLFQVLVWDNDWEYEVEPPFDEGLLVLSFPVTSRSGVTKSRRFPPPVESSALERAPVEFLRTTLAECAEHSRPETKTTATPGFLPTRLIDVRGEFPRMVELNNAPLDEEEDRRYLALSYCWGGASQLLLTRESEKELKTGFSMEAEGLAPTQRDTVALARALSVPYVWIDALCIRQGDRADWEAEAANMARVYGGAYLTVCSVASASCGEGYLDRSSVAPITIPVDPVADPSGAEGGTYTFQPLMWSFRSEDAENNGDDDNDEENTNNGSSNNWGQFSWATATEAPAPGRSRR</sequence>
<gene>
    <name evidence="3" type="ORF">PG986_002348</name>
</gene>
<feature type="domain" description="Heterokaryon incompatibility" evidence="2">
    <location>
        <begin position="247"/>
        <end position="345"/>
    </location>
</feature>
<dbReference type="RefSeq" id="XP_066707463.1">
    <property type="nucleotide sequence ID" value="XM_066838570.1"/>
</dbReference>
<evidence type="ECO:0000256" key="1">
    <source>
        <dbReference type="SAM" id="MobiDB-lite"/>
    </source>
</evidence>
<keyword evidence="4" id="KW-1185">Reference proteome</keyword>
<name>A0ABR1R0C9_9PEZI</name>
<reference evidence="3 4" key="1">
    <citation type="submission" date="2023-01" db="EMBL/GenBank/DDBJ databases">
        <title>Analysis of 21 Apiospora genomes using comparative genomics revels a genus with tremendous synthesis potential of carbohydrate active enzymes and secondary metabolites.</title>
        <authorList>
            <person name="Sorensen T."/>
        </authorList>
    </citation>
    <scope>NUCLEOTIDE SEQUENCE [LARGE SCALE GENOMIC DNA]</scope>
    <source>
        <strain evidence="3 4">CBS 24483</strain>
    </source>
</reference>
<dbReference type="Pfam" id="PF06985">
    <property type="entry name" value="HET"/>
    <property type="match status" value="1"/>
</dbReference>
<accession>A0ABR1R0C9</accession>
<protein>
    <recommendedName>
        <fullName evidence="2">Heterokaryon incompatibility domain-containing protein</fullName>
    </recommendedName>
</protein>
<comment type="caution">
    <text evidence="3">The sequence shown here is derived from an EMBL/GenBank/DDBJ whole genome shotgun (WGS) entry which is preliminary data.</text>
</comment>
<dbReference type="PANTHER" id="PTHR33112:SF16">
    <property type="entry name" value="HETEROKARYON INCOMPATIBILITY DOMAIN-CONTAINING PROTEIN"/>
    <property type="match status" value="1"/>
</dbReference>
<feature type="region of interest" description="Disordered" evidence="1">
    <location>
        <begin position="28"/>
        <end position="51"/>
    </location>
</feature>
<feature type="region of interest" description="Disordered" evidence="1">
    <location>
        <begin position="383"/>
        <end position="426"/>
    </location>
</feature>
<dbReference type="Proteomes" id="UP001391051">
    <property type="component" value="Unassembled WGS sequence"/>
</dbReference>
<organism evidence="3 4">
    <name type="scientific">Apiospora aurea</name>
    <dbReference type="NCBI Taxonomy" id="335848"/>
    <lineage>
        <taxon>Eukaryota</taxon>
        <taxon>Fungi</taxon>
        <taxon>Dikarya</taxon>
        <taxon>Ascomycota</taxon>
        <taxon>Pezizomycotina</taxon>
        <taxon>Sordariomycetes</taxon>
        <taxon>Xylariomycetidae</taxon>
        <taxon>Amphisphaeriales</taxon>
        <taxon>Apiosporaceae</taxon>
        <taxon>Apiospora</taxon>
    </lineage>
</organism>